<feature type="transmembrane region" description="Helical" evidence="1">
    <location>
        <begin position="82"/>
        <end position="104"/>
    </location>
</feature>
<reference evidence="2" key="1">
    <citation type="submission" date="2021-01" db="EMBL/GenBank/DDBJ databases">
        <authorList>
            <person name="Corre E."/>
            <person name="Pelletier E."/>
            <person name="Niang G."/>
            <person name="Scheremetjew M."/>
            <person name="Finn R."/>
            <person name="Kale V."/>
            <person name="Holt S."/>
            <person name="Cochrane G."/>
            <person name="Meng A."/>
            <person name="Brown T."/>
            <person name="Cohen L."/>
        </authorList>
    </citation>
    <scope>NUCLEOTIDE SEQUENCE</scope>
    <source>
        <strain evidence="2">CCMP1756</strain>
    </source>
</reference>
<feature type="transmembrane region" description="Helical" evidence="1">
    <location>
        <begin position="168"/>
        <end position="188"/>
    </location>
</feature>
<keyword evidence="1" id="KW-0812">Transmembrane</keyword>
<accession>A0A7S3ZKF2</accession>
<proteinExistence type="predicted"/>
<dbReference type="PANTHER" id="PTHR36974">
    <property type="entry name" value="MEMBRANE PROTEIN-RELATED"/>
    <property type="match status" value="1"/>
</dbReference>
<keyword evidence="1" id="KW-0472">Membrane</keyword>
<sequence>MRVLYLAVCATALQAPVRRRRLTRRQIAPSGVDGLPVPLQAVVFLGCAGGIGGGAVASNAALDALRSATQKTGAGAEAWRKFVEIAFLGLGLLYVAAGVGHFAAADAFRAITPPFGTWGLWPVPTAPAFHVAWTGQAELVGGATLVAGGAAALAGVELEAPLKWLPPVACAGLLLLTIAVTPANIYMYTHGATMGTGPLPLTFHYVRFAVQCVLLGLLATLAKDSFFYAWGDEIE</sequence>
<dbReference type="AlphaFoldDB" id="A0A7S3ZKF2"/>
<evidence type="ECO:0000313" key="2">
    <source>
        <dbReference type="EMBL" id="CAE0686097.1"/>
    </source>
</evidence>
<keyword evidence="1" id="KW-1133">Transmembrane helix</keyword>
<name>A0A7S3ZKF2_9STRA</name>
<evidence type="ECO:0000256" key="1">
    <source>
        <dbReference type="SAM" id="Phobius"/>
    </source>
</evidence>
<feature type="transmembrane region" description="Helical" evidence="1">
    <location>
        <begin position="43"/>
        <end position="62"/>
    </location>
</feature>
<dbReference type="EMBL" id="HBIW01001777">
    <property type="protein sequence ID" value="CAE0686097.1"/>
    <property type="molecule type" value="Transcribed_RNA"/>
</dbReference>
<gene>
    <name evidence="2" type="ORF">PCAL00307_LOCUS1531</name>
</gene>
<organism evidence="2">
    <name type="scientific">Pelagomonas calceolata</name>
    <dbReference type="NCBI Taxonomy" id="35677"/>
    <lineage>
        <taxon>Eukaryota</taxon>
        <taxon>Sar</taxon>
        <taxon>Stramenopiles</taxon>
        <taxon>Ochrophyta</taxon>
        <taxon>Pelagophyceae</taxon>
        <taxon>Pelagomonadales</taxon>
        <taxon>Pelagomonadaceae</taxon>
        <taxon>Pelagomonas</taxon>
    </lineage>
</organism>
<feature type="transmembrane region" description="Helical" evidence="1">
    <location>
        <begin position="208"/>
        <end position="230"/>
    </location>
</feature>
<protein>
    <submittedName>
        <fullName evidence="2">Uncharacterized protein</fullName>
    </submittedName>
</protein>
<dbReference type="PANTHER" id="PTHR36974:SF1">
    <property type="entry name" value="DOXX FAMILY MEMBRANE PROTEIN"/>
    <property type="match status" value="1"/>
</dbReference>